<evidence type="ECO:0000313" key="1">
    <source>
        <dbReference type="EMBL" id="ASD51378.1"/>
    </source>
</evidence>
<organism evidence="1 2">
    <name type="scientific">Dickeya phage JA15</name>
    <dbReference type="NCBI Taxonomy" id="1983655"/>
    <lineage>
        <taxon>Viruses</taxon>
        <taxon>Duplodnaviria</taxon>
        <taxon>Heunggongvirae</taxon>
        <taxon>Uroviricota</taxon>
        <taxon>Caudoviricetes</taxon>
        <taxon>Pantevenvirales</taxon>
        <taxon>Ackermannviridae</taxon>
        <taxon>Aglimvirinae</taxon>
        <taxon>Limestonevirus</taxon>
        <taxon>Limestonevirus limestone</taxon>
    </lineage>
</organism>
<accession>A0A248H208</accession>
<sequence length="72" mass="8340">MIKTTRTMKRAIAHCVHSVATIMFRHHITFDEALDPQYHEERWDLLLKNGANPEHKDQLLGMTKAQLVGESK</sequence>
<dbReference type="EMBL" id="KY942056">
    <property type="protein sequence ID" value="ASD51378.1"/>
    <property type="molecule type" value="Genomic_DNA"/>
</dbReference>
<proteinExistence type="predicted"/>
<name>A0A248H208_9CAUD</name>
<evidence type="ECO:0000313" key="2">
    <source>
        <dbReference type="Proteomes" id="UP000224675"/>
    </source>
</evidence>
<reference evidence="1 2" key="1">
    <citation type="journal article" date="2017" name="Front. Microbiol.">
        <title>Environmental Bacteriophages of the Emerging Enterobacterial Phytopathogen, Dickeya solani, Show Genomic Conservation and Capacity for Horizontal Gene Transfer between Their Bacterial Hosts.</title>
        <authorList>
            <person name="Day A.W."/>
            <person name="Ahn J."/>
            <person name="Fang X."/>
            <person name="Salmond G.P.C."/>
        </authorList>
    </citation>
    <scope>NUCLEOTIDE SEQUENCE [LARGE SCALE GENOMIC DNA]</scope>
</reference>
<protein>
    <submittedName>
        <fullName evidence="1">Uncharacterized protein</fullName>
    </submittedName>
</protein>
<dbReference type="Proteomes" id="UP000224675">
    <property type="component" value="Genome"/>
</dbReference>